<dbReference type="Pfam" id="PF00348">
    <property type="entry name" value="polyprenyl_synt"/>
    <property type="match status" value="1"/>
</dbReference>
<dbReference type="InterPro" id="IPR000092">
    <property type="entry name" value="Polyprenyl_synt"/>
</dbReference>
<evidence type="ECO:0000313" key="7">
    <source>
        <dbReference type="EMBL" id="WPX97313.1"/>
    </source>
</evidence>
<evidence type="ECO:0000256" key="4">
    <source>
        <dbReference type="ARBA" id="ARBA00022723"/>
    </source>
</evidence>
<dbReference type="CDD" id="cd00685">
    <property type="entry name" value="Trans_IPPS_HT"/>
    <property type="match status" value="1"/>
</dbReference>
<dbReference type="EMBL" id="CP110820">
    <property type="protein sequence ID" value="WPX97313.1"/>
    <property type="molecule type" value="Genomic_DNA"/>
</dbReference>
<gene>
    <name evidence="7" type="ORF">Bandiella_01462</name>
</gene>
<evidence type="ECO:0000313" key="8">
    <source>
        <dbReference type="Proteomes" id="UP001327219"/>
    </source>
</evidence>
<dbReference type="InterPro" id="IPR033749">
    <property type="entry name" value="Polyprenyl_synt_CS"/>
</dbReference>
<dbReference type="PANTHER" id="PTHR12001">
    <property type="entry name" value="GERANYLGERANYL PYROPHOSPHATE SYNTHASE"/>
    <property type="match status" value="1"/>
</dbReference>
<dbReference type="PROSITE" id="PS00444">
    <property type="entry name" value="POLYPRENYL_SYNTHASE_2"/>
    <property type="match status" value="1"/>
</dbReference>
<evidence type="ECO:0000256" key="2">
    <source>
        <dbReference type="ARBA" id="ARBA00006706"/>
    </source>
</evidence>
<accession>A0ABZ0UMC3</accession>
<reference evidence="7 8" key="1">
    <citation type="submission" date="2022-11" db="EMBL/GenBank/DDBJ databases">
        <title>Host association and intracellularity evolved multiple times independently in the Rickettsiales.</title>
        <authorList>
            <person name="Castelli M."/>
            <person name="Nardi T."/>
            <person name="Gammuto L."/>
            <person name="Bellinzona G."/>
            <person name="Sabaneyeva E."/>
            <person name="Potekhin A."/>
            <person name="Serra V."/>
            <person name="Petroni G."/>
            <person name="Sassera D."/>
        </authorList>
    </citation>
    <scope>NUCLEOTIDE SEQUENCE [LARGE SCALE GENOMIC DNA]</scope>
    <source>
        <strain evidence="7 8">NDG2</strain>
    </source>
</reference>
<comment type="cofactor">
    <cofactor evidence="1">
        <name>Mg(2+)</name>
        <dbReference type="ChEBI" id="CHEBI:18420"/>
    </cofactor>
</comment>
<dbReference type="Gene3D" id="1.10.600.10">
    <property type="entry name" value="Farnesyl Diphosphate Synthase"/>
    <property type="match status" value="1"/>
</dbReference>
<keyword evidence="4" id="KW-0479">Metal-binding</keyword>
<sequence length="330" mass="36617">MDAQLTAKFTNDLATELSKLDSILLGVSSSNKTQLLNQIANHIVSSGGKRIRPLLTIAIAKLFLTDEVIMNKVLMLASAIEFIHTATLLHDDVVDNGDMRRNHITANYVWGNKPSILVGDFLFSQSFEQMVKTENLKVLEILARTSAKIAEAEVWQLDIVGKLDLLFSDYIDLISAKTADLFAAACECSAILANADEKQIKSLRNFGLNLGIIFQINDDISDYFSNISRLGKKAGNDFFENKITLPVILLLEKAASDDLAVIHNLLAAENKTSLDLTKLLNYFEKYSIKEESYAVSNQFITKGIKNLEIIPDSAVKGMLFDLIATYKKSF</sequence>
<dbReference type="InterPro" id="IPR008949">
    <property type="entry name" value="Isoprenoid_synthase_dom_sf"/>
</dbReference>
<dbReference type="PANTHER" id="PTHR12001:SF69">
    <property type="entry name" value="ALL TRANS-POLYPRENYL-DIPHOSPHATE SYNTHASE PDSS1"/>
    <property type="match status" value="1"/>
</dbReference>
<comment type="similarity">
    <text evidence="2 6">Belongs to the FPP/GGPP synthase family.</text>
</comment>
<evidence type="ECO:0000256" key="3">
    <source>
        <dbReference type="ARBA" id="ARBA00022679"/>
    </source>
</evidence>
<evidence type="ECO:0000256" key="6">
    <source>
        <dbReference type="RuleBase" id="RU004466"/>
    </source>
</evidence>
<name>A0ABZ0UMC3_9RICK</name>
<protein>
    <submittedName>
        <fullName evidence="7">Octaprenyl-diphosphate synthase</fullName>
    </submittedName>
</protein>
<keyword evidence="3 6" id="KW-0808">Transferase</keyword>
<evidence type="ECO:0000256" key="1">
    <source>
        <dbReference type="ARBA" id="ARBA00001946"/>
    </source>
</evidence>
<keyword evidence="8" id="KW-1185">Reference proteome</keyword>
<dbReference type="SFLD" id="SFLDS00005">
    <property type="entry name" value="Isoprenoid_Synthase_Type_I"/>
    <property type="match status" value="1"/>
</dbReference>
<dbReference type="SUPFAM" id="SSF48576">
    <property type="entry name" value="Terpenoid synthases"/>
    <property type="match status" value="1"/>
</dbReference>
<organism evidence="7 8">
    <name type="scientific">Candidatus Bandiella euplotis</name>
    <dbReference type="NCBI Taxonomy" id="1664265"/>
    <lineage>
        <taxon>Bacteria</taxon>
        <taxon>Pseudomonadati</taxon>
        <taxon>Pseudomonadota</taxon>
        <taxon>Alphaproteobacteria</taxon>
        <taxon>Rickettsiales</taxon>
        <taxon>Candidatus Midichloriaceae</taxon>
        <taxon>Candidatus Bandiella</taxon>
    </lineage>
</organism>
<dbReference type="Proteomes" id="UP001327219">
    <property type="component" value="Chromosome"/>
</dbReference>
<evidence type="ECO:0000256" key="5">
    <source>
        <dbReference type="ARBA" id="ARBA00022842"/>
    </source>
</evidence>
<keyword evidence="5" id="KW-0460">Magnesium</keyword>
<proteinExistence type="inferred from homology"/>